<dbReference type="Proteomes" id="UP001059480">
    <property type="component" value="Unassembled WGS sequence"/>
</dbReference>
<reference evidence="2" key="1">
    <citation type="submission" date="2022-07" db="EMBL/GenBank/DDBJ databases">
        <authorList>
            <person name="Jung M.-Y."/>
            <person name="Lee M."/>
        </authorList>
    </citation>
    <scope>NUCLEOTIDE SEQUENCE</scope>
    <source>
        <strain evidence="2">S8</strain>
    </source>
</reference>
<protein>
    <submittedName>
        <fullName evidence="2">Uncharacterized protein</fullName>
    </submittedName>
</protein>
<evidence type="ECO:0000256" key="1">
    <source>
        <dbReference type="SAM" id="Phobius"/>
    </source>
</evidence>
<feature type="transmembrane region" description="Helical" evidence="1">
    <location>
        <begin position="6"/>
        <end position="23"/>
    </location>
</feature>
<keyword evidence="1" id="KW-1133">Transmembrane helix</keyword>
<reference evidence="2" key="2">
    <citation type="journal article" date="2023" name="Curr. Microbiol.">
        <title>Granulicatella seriolae sp. nov., a Novel Facultative Anaerobe Isolated from Yellowtail Marine Fish.</title>
        <authorList>
            <person name="Lee M."/>
            <person name="Choi Y.J."/>
            <person name="Farooq A."/>
            <person name="Jeong J.B."/>
            <person name="Jung M.Y."/>
        </authorList>
    </citation>
    <scope>NUCLEOTIDE SEQUENCE</scope>
    <source>
        <strain evidence="2">S8</strain>
    </source>
</reference>
<feature type="transmembrane region" description="Helical" evidence="1">
    <location>
        <begin position="60"/>
        <end position="83"/>
    </location>
</feature>
<feature type="transmembrane region" description="Helical" evidence="1">
    <location>
        <begin position="139"/>
        <end position="157"/>
    </location>
</feature>
<reference evidence="2" key="3">
    <citation type="journal article" date="2023" name="Microbiol. Resour. Announc.">
        <title>Draft Genome Sequence of Granulicatella sp. Strain S8, Isolated from a Marine Fish, Seriola quinqueradiata.</title>
        <authorList>
            <person name="Lee M."/>
            <person name="Farooq A."/>
            <person name="Jeong J.B."/>
            <person name="Jung M.Y."/>
        </authorList>
    </citation>
    <scope>NUCLEOTIDE SEQUENCE</scope>
    <source>
        <strain evidence="2">S8</strain>
    </source>
</reference>
<gene>
    <name evidence="2" type="ORF">NPA36_06750</name>
</gene>
<dbReference type="EMBL" id="JANHNZ010000005">
    <property type="protein sequence ID" value="MCQ9210245.1"/>
    <property type="molecule type" value="Genomic_DNA"/>
</dbReference>
<proteinExistence type="predicted"/>
<name>A0ABT1WQB1_9LACT</name>
<sequence>MYAILFMVIAFSVVAAITLFKLIAEHSVKISAYAIDFTLVFGLSAYYIHQLVISKMVTGWMVYVLDIGVGILATLAYGILIVVIHNKLPKISSVLNLVISIIGMSIAFPLALDLISSVLKVFGVVKESFTQITLFENQTGNTILNYGIILVLAIPVYRGRMKYLNGENK</sequence>
<evidence type="ECO:0000313" key="3">
    <source>
        <dbReference type="Proteomes" id="UP001059480"/>
    </source>
</evidence>
<feature type="transmembrane region" description="Helical" evidence="1">
    <location>
        <begin position="30"/>
        <end position="48"/>
    </location>
</feature>
<feature type="transmembrane region" description="Helical" evidence="1">
    <location>
        <begin position="95"/>
        <end position="119"/>
    </location>
</feature>
<comment type="caution">
    <text evidence="2">The sequence shown here is derived from an EMBL/GenBank/DDBJ whole genome shotgun (WGS) entry which is preliminary data.</text>
</comment>
<keyword evidence="3" id="KW-1185">Reference proteome</keyword>
<dbReference type="RefSeq" id="WP_256945355.1">
    <property type="nucleotide sequence ID" value="NZ_JANHNZ010000005.1"/>
</dbReference>
<evidence type="ECO:0000313" key="2">
    <source>
        <dbReference type="EMBL" id="MCQ9210245.1"/>
    </source>
</evidence>
<organism evidence="2 3">
    <name type="scientific">Granulicatella seriolae</name>
    <dbReference type="NCBI Taxonomy" id="2967226"/>
    <lineage>
        <taxon>Bacteria</taxon>
        <taxon>Bacillati</taxon>
        <taxon>Bacillota</taxon>
        <taxon>Bacilli</taxon>
        <taxon>Lactobacillales</taxon>
        <taxon>Carnobacteriaceae</taxon>
        <taxon>Granulicatella</taxon>
    </lineage>
</organism>
<keyword evidence="1" id="KW-0472">Membrane</keyword>
<keyword evidence="1" id="KW-0812">Transmembrane</keyword>
<accession>A0ABT1WQB1</accession>